<accession>B4S3G2</accession>
<dbReference type="PANTHER" id="PTHR42805">
    <property type="entry name" value="PTERIN-4-ALPHA-CARBINOLAMINE DEHYDRATASE-RELATED"/>
    <property type="match status" value="1"/>
</dbReference>
<dbReference type="HOGENOM" id="CLU_081974_4_3_10"/>
<dbReference type="Proteomes" id="UP000002725">
    <property type="component" value="Chromosome"/>
</dbReference>
<comment type="similarity">
    <text evidence="2 4">Belongs to the pterin-4-alpha-carbinolamine dehydratase family.</text>
</comment>
<dbReference type="EMBL" id="CP001108">
    <property type="protein sequence ID" value="ACF46701.1"/>
    <property type="molecule type" value="Genomic_DNA"/>
</dbReference>
<dbReference type="Pfam" id="PF01329">
    <property type="entry name" value="Pterin_4a"/>
    <property type="match status" value="1"/>
</dbReference>
<evidence type="ECO:0000256" key="2">
    <source>
        <dbReference type="ARBA" id="ARBA00006472"/>
    </source>
</evidence>
<reference evidence="5" key="1">
    <citation type="submission" date="2008-06" db="EMBL/GenBank/DDBJ databases">
        <title>Complete sequence of chromosome of Prosthecochloris aestuarii DSM 271.</title>
        <authorList>
            <consortium name="US DOE Joint Genome Institute"/>
            <person name="Lucas S."/>
            <person name="Copeland A."/>
            <person name="Lapidus A."/>
            <person name="Glavina del Rio T."/>
            <person name="Dalin E."/>
            <person name="Tice H."/>
            <person name="Bruce D."/>
            <person name="Goodwin L."/>
            <person name="Pitluck S."/>
            <person name="Schmutz J."/>
            <person name="Larimer F."/>
            <person name="Land M."/>
            <person name="Hauser L."/>
            <person name="Kyrpides N."/>
            <person name="Anderson I."/>
            <person name="Liu Z."/>
            <person name="Li T."/>
            <person name="Zhao F."/>
            <person name="Overmann J."/>
            <person name="Bryant D.A."/>
            <person name="Richardson P."/>
        </authorList>
    </citation>
    <scope>NUCLEOTIDE SEQUENCE [LARGE SCALE GENOMIC DNA]</scope>
    <source>
        <strain evidence="5">DSM 271</strain>
    </source>
</reference>
<dbReference type="KEGG" id="paa:Paes_1683"/>
<evidence type="ECO:0000256" key="1">
    <source>
        <dbReference type="ARBA" id="ARBA00001554"/>
    </source>
</evidence>
<keyword evidence="3 4" id="KW-0456">Lyase</keyword>
<dbReference type="CDD" id="cd00488">
    <property type="entry name" value="PCD_DCoH"/>
    <property type="match status" value="1"/>
</dbReference>
<name>B4S3G2_PROA2</name>
<dbReference type="HAMAP" id="MF_00434">
    <property type="entry name" value="Pterin_4_alpha"/>
    <property type="match status" value="1"/>
</dbReference>
<dbReference type="SUPFAM" id="SSF55248">
    <property type="entry name" value="PCD-like"/>
    <property type="match status" value="1"/>
</dbReference>
<keyword evidence="6" id="KW-1185">Reference proteome</keyword>
<proteinExistence type="inferred from homology"/>
<evidence type="ECO:0000313" key="5">
    <source>
        <dbReference type="EMBL" id="ACF46701.1"/>
    </source>
</evidence>
<comment type="catalytic activity">
    <reaction evidence="1 4">
        <text>(4aS,6R)-4a-hydroxy-L-erythro-5,6,7,8-tetrahydrobiopterin = (6R)-L-erythro-6,7-dihydrobiopterin + H2O</text>
        <dbReference type="Rhea" id="RHEA:11920"/>
        <dbReference type="ChEBI" id="CHEBI:15377"/>
        <dbReference type="ChEBI" id="CHEBI:15642"/>
        <dbReference type="ChEBI" id="CHEBI:43120"/>
        <dbReference type="EC" id="4.2.1.96"/>
    </reaction>
</comment>
<evidence type="ECO:0000256" key="3">
    <source>
        <dbReference type="ARBA" id="ARBA00023239"/>
    </source>
</evidence>
<dbReference type="STRING" id="290512.Paes_1683"/>
<evidence type="ECO:0000313" key="6">
    <source>
        <dbReference type="Proteomes" id="UP000002725"/>
    </source>
</evidence>
<protein>
    <recommendedName>
        <fullName evidence="4">Putative pterin-4-alpha-carbinolamine dehydratase</fullName>
        <shortName evidence="4">PHS</shortName>
        <ecNumber evidence="4">4.2.1.96</ecNumber>
    </recommendedName>
    <alternativeName>
        <fullName evidence="4">4-alpha-hydroxy-tetrahydropterin dehydratase</fullName>
    </alternativeName>
    <alternativeName>
        <fullName evidence="4">Pterin carbinolamine dehydratase</fullName>
        <shortName evidence="4">PCD</shortName>
    </alternativeName>
</protein>
<dbReference type="InterPro" id="IPR036428">
    <property type="entry name" value="PCD_sf"/>
</dbReference>
<organism evidence="5 6">
    <name type="scientific">Prosthecochloris aestuarii (strain DSM 271 / SK 413)</name>
    <dbReference type="NCBI Taxonomy" id="290512"/>
    <lineage>
        <taxon>Bacteria</taxon>
        <taxon>Pseudomonadati</taxon>
        <taxon>Chlorobiota</taxon>
        <taxon>Chlorobiia</taxon>
        <taxon>Chlorobiales</taxon>
        <taxon>Chlorobiaceae</taxon>
        <taxon>Prosthecochloris</taxon>
    </lineage>
</organism>
<dbReference type="GO" id="GO:0006729">
    <property type="term" value="P:tetrahydrobiopterin biosynthetic process"/>
    <property type="evidence" value="ECO:0007669"/>
    <property type="project" value="InterPro"/>
</dbReference>
<gene>
    <name evidence="5" type="ordered locus">Paes_1683</name>
</gene>
<dbReference type="EC" id="4.2.1.96" evidence="4"/>
<dbReference type="eggNOG" id="COG2154">
    <property type="taxonomic scope" value="Bacteria"/>
</dbReference>
<dbReference type="InterPro" id="IPR050376">
    <property type="entry name" value="Pterin-4-alpha-carb_dehyd"/>
</dbReference>
<dbReference type="PANTHER" id="PTHR42805:SF1">
    <property type="entry name" value="PTERIN-4-ALPHA-CARBINOLAMINE DEHYDRATASE-RELATED"/>
    <property type="match status" value="1"/>
</dbReference>
<evidence type="ECO:0000256" key="4">
    <source>
        <dbReference type="HAMAP-Rule" id="MF_00434"/>
    </source>
</evidence>
<dbReference type="AlphaFoldDB" id="B4S3G2"/>
<dbReference type="InterPro" id="IPR001533">
    <property type="entry name" value="Pterin_deHydtase"/>
</dbReference>
<sequence>MSGCRGAIFFHLLMYCGMKKCTDEEIVSRLPHIAGWEVVRPEGVGRLFRVFAFDDFSGAVAFCVQVAMLAEKADHHPMMVVEWGSVQVSWWSHELKGVSEKDFEMAEATSALYDS</sequence>
<dbReference type="Gene3D" id="3.30.1360.20">
    <property type="entry name" value="Transcriptional coactivator/pterin dehydratase"/>
    <property type="match status" value="1"/>
</dbReference>
<dbReference type="GO" id="GO:0008124">
    <property type="term" value="F:4-alpha-hydroxytetrahydrobiopterin dehydratase activity"/>
    <property type="evidence" value="ECO:0007669"/>
    <property type="project" value="UniProtKB-UniRule"/>
</dbReference>